<dbReference type="Proteomes" id="UP001595476">
    <property type="component" value="Unassembled WGS sequence"/>
</dbReference>
<reference evidence="3" key="1">
    <citation type="journal article" date="2019" name="Int. J. Syst. Evol. Microbiol.">
        <title>The Global Catalogue of Microorganisms (GCM) 10K type strain sequencing project: providing services to taxonomists for standard genome sequencing and annotation.</title>
        <authorList>
            <consortium name="The Broad Institute Genomics Platform"/>
            <consortium name="The Broad Institute Genome Sequencing Center for Infectious Disease"/>
            <person name="Wu L."/>
            <person name="Ma J."/>
        </authorList>
    </citation>
    <scope>NUCLEOTIDE SEQUENCE [LARGE SCALE GENOMIC DNA]</scope>
    <source>
        <strain evidence="3">KCTC 52438</strain>
    </source>
</reference>
<keyword evidence="3" id="KW-1185">Reference proteome</keyword>
<feature type="chain" id="PRO_5046005517" description="Lipoprotein" evidence="1">
    <location>
        <begin position="21"/>
        <end position="192"/>
    </location>
</feature>
<comment type="caution">
    <text evidence="2">The sequence shown here is derived from an EMBL/GenBank/DDBJ whole genome shotgun (WGS) entry which is preliminary data.</text>
</comment>
<keyword evidence="1" id="KW-0732">Signal</keyword>
<evidence type="ECO:0000313" key="2">
    <source>
        <dbReference type="EMBL" id="MFC3150840.1"/>
    </source>
</evidence>
<evidence type="ECO:0000313" key="3">
    <source>
        <dbReference type="Proteomes" id="UP001595476"/>
    </source>
</evidence>
<dbReference type="RefSeq" id="WP_386718382.1">
    <property type="nucleotide sequence ID" value="NZ_JBHRSZ010000002.1"/>
</dbReference>
<dbReference type="PROSITE" id="PS51257">
    <property type="entry name" value="PROKAR_LIPOPROTEIN"/>
    <property type="match status" value="1"/>
</dbReference>
<dbReference type="EMBL" id="JBHRSZ010000002">
    <property type="protein sequence ID" value="MFC3150840.1"/>
    <property type="molecule type" value="Genomic_DNA"/>
</dbReference>
<accession>A0ABV7HAI1</accession>
<name>A0ABV7HAI1_9GAMM</name>
<proteinExistence type="predicted"/>
<organism evidence="2 3">
    <name type="scientific">Litoribrevibacter euphylliae</name>
    <dbReference type="NCBI Taxonomy" id="1834034"/>
    <lineage>
        <taxon>Bacteria</taxon>
        <taxon>Pseudomonadati</taxon>
        <taxon>Pseudomonadota</taxon>
        <taxon>Gammaproteobacteria</taxon>
        <taxon>Oceanospirillales</taxon>
        <taxon>Oceanospirillaceae</taxon>
        <taxon>Litoribrevibacter</taxon>
    </lineage>
</organism>
<feature type="signal peptide" evidence="1">
    <location>
        <begin position="1"/>
        <end position="20"/>
    </location>
</feature>
<sequence>MKKFRLVFISLAVLMLVGCAAGTNFKKLEENQLVLGKTTKEKVLMAMGEPNTTGIAEFNGVEVEIINYSYASLSDEAVNPGITPARSQGLFFVDGTLVGKNYSSSFKVDNTSFDKELARTIKEGQSKSEVIKILGQSRSQQIYPLVNDKDGSAIIYMLTQTKGVKFKQDMLIVEFNSEDIVTKSSFSSSGQF</sequence>
<protein>
    <recommendedName>
        <fullName evidence="4">Lipoprotein</fullName>
    </recommendedName>
</protein>
<gene>
    <name evidence="2" type="ORF">ACFOEK_07360</name>
</gene>
<evidence type="ECO:0000256" key="1">
    <source>
        <dbReference type="SAM" id="SignalP"/>
    </source>
</evidence>
<evidence type="ECO:0008006" key="4">
    <source>
        <dbReference type="Google" id="ProtNLM"/>
    </source>
</evidence>